<dbReference type="Pfam" id="PF08245">
    <property type="entry name" value="Mur_ligase_M"/>
    <property type="match status" value="1"/>
</dbReference>
<dbReference type="PANTHER" id="PTHR11136">
    <property type="entry name" value="FOLYLPOLYGLUTAMATE SYNTHASE-RELATED"/>
    <property type="match status" value="1"/>
</dbReference>
<keyword evidence="3" id="KW-0479">Metal-binding</keyword>
<proteinExistence type="inferred from homology"/>
<protein>
    <submittedName>
        <fullName evidence="8">Folylpolyglutamate synthase</fullName>
    </submittedName>
</protein>
<comment type="similarity">
    <text evidence="1">Belongs to the folylpolyglutamate synthase family.</text>
</comment>
<dbReference type="GO" id="GO:0008841">
    <property type="term" value="F:dihydrofolate synthase activity"/>
    <property type="evidence" value="ECO:0007669"/>
    <property type="project" value="TreeGrafter"/>
</dbReference>
<keyword evidence="4" id="KW-0547">Nucleotide-binding</keyword>
<dbReference type="STRING" id="1276246.SCULI_v1c00760"/>
<keyword evidence="5" id="KW-0067">ATP-binding</keyword>
<keyword evidence="6" id="KW-0460">Magnesium</keyword>
<dbReference type="GO" id="GO:0005524">
    <property type="term" value="F:ATP binding"/>
    <property type="evidence" value="ECO:0007669"/>
    <property type="project" value="UniProtKB-KW"/>
</dbReference>
<dbReference type="SUPFAM" id="SSF53623">
    <property type="entry name" value="MurD-like peptide ligases, catalytic domain"/>
    <property type="match status" value="1"/>
</dbReference>
<dbReference type="GO" id="GO:0046872">
    <property type="term" value="F:metal ion binding"/>
    <property type="evidence" value="ECO:0007669"/>
    <property type="project" value="UniProtKB-KW"/>
</dbReference>
<feature type="domain" description="Mur ligase central" evidence="7">
    <location>
        <begin position="41"/>
        <end position="218"/>
    </location>
</feature>
<dbReference type="RefSeq" id="WP_025362663.1">
    <property type="nucleotide sequence ID" value="NZ_CP006681.1"/>
</dbReference>
<dbReference type="InterPro" id="IPR013221">
    <property type="entry name" value="Mur_ligase_cen"/>
</dbReference>
<keyword evidence="9" id="KW-1185">Reference proteome</keyword>
<dbReference type="AlphaFoldDB" id="W6A5Z6"/>
<evidence type="ECO:0000256" key="6">
    <source>
        <dbReference type="ARBA" id="ARBA00022842"/>
    </source>
</evidence>
<reference evidence="8 9" key="1">
    <citation type="journal article" date="2014" name="Genome Biol. Evol.">
        <title>Molecular evolution of the substrate utilization strategies and putative virulence factors in mosquito-associated Spiroplasma species.</title>
        <authorList>
            <person name="Chang T.H."/>
            <person name="Lo W.S."/>
            <person name="Ku C."/>
            <person name="Chen L.L."/>
            <person name="Kuo C.H."/>
        </authorList>
    </citation>
    <scope>NUCLEOTIDE SEQUENCE [LARGE SCALE GENOMIC DNA]</scope>
    <source>
        <strain evidence="8">AES-1</strain>
    </source>
</reference>
<dbReference type="GO" id="GO:0004326">
    <property type="term" value="F:tetrahydrofolylpolyglutamate synthase activity"/>
    <property type="evidence" value="ECO:0007669"/>
    <property type="project" value="InterPro"/>
</dbReference>
<dbReference type="SUPFAM" id="SSF53244">
    <property type="entry name" value="MurD-like peptide ligases, peptide-binding domain"/>
    <property type="match status" value="1"/>
</dbReference>
<evidence type="ECO:0000256" key="5">
    <source>
        <dbReference type="ARBA" id="ARBA00022840"/>
    </source>
</evidence>
<dbReference type="KEGG" id="scq:SCULI_v1c00760"/>
<name>W6A5Z6_9MOLU</name>
<dbReference type="Gene3D" id="3.40.1190.10">
    <property type="entry name" value="Mur-like, catalytic domain"/>
    <property type="match status" value="1"/>
</dbReference>
<dbReference type="InterPro" id="IPR036615">
    <property type="entry name" value="Mur_ligase_C_dom_sf"/>
</dbReference>
<sequence length="363" mass="42387">MISVNEIIIDTNLLFKRQYNLKKLLVDQGNPQNNFQVINIVGTNGKGSTSNYIYKNLNKKYQNYGLFISPAFLYHNERVQVNGKWIDDETLLKIIEDNKELFLKYELTFFEIWTYIAIIYFNLKKIEIAVIEAGIGGVKDSTNLFENQILVGLTSIGYDHTEILGESIDSIIENKVKIVKKDNPLFTIEKNLKYKKIIEQYCKNKIIYCSSVATETGYQKYNKGLAKAILNYLEIDFDLNTEAPLGRKTILRTNPSLIIDGCHNLDGVEELINSIENISEYKILFATSNHKNYQEMIDYIKQYNDQIYICEFDHFKTWSIENVKYENKVNDWKQWLTENKDSKILVCGSLYFIPLVYHWLQGE</sequence>
<dbReference type="PANTHER" id="PTHR11136:SF0">
    <property type="entry name" value="DIHYDROFOLATE SYNTHETASE-RELATED"/>
    <property type="match status" value="1"/>
</dbReference>
<dbReference type="Gene3D" id="3.90.190.20">
    <property type="entry name" value="Mur ligase, C-terminal domain"/>
    <property type="match status" value="1"/>
</dbReference>
<evidence type="ECO:0000256" key="2">
    <source>
        <dbReference type="ARBA" id="ARBA00022598"/>
    </source>
</evidence>
<gene>
    <name evidence="8" type="primary">folC</name>
    <name evidence="8" type="ORF">SCULI_v1c00760</name>
</gene>
<evidence type="ECO:0000256" key="4">
    <source>
        <dbReference type="ARBA" id="ARBA00022741"/>
    </source>
</evidence>
<dbReference type="InterPro" id="IPR001645">
    <property type="entry name" value="Folylpolyglutamate_synth"/>
</dbReference>
<accession>W6A5Z6</accession>
<dbReference type="NCBIfam" id="TIGR01499">
    <property type="entry name" value="folC"/>
    <property type="match status" value="1"/>
</dbReference>
<dbReference type="EMBL" id="CP006681">
    <property type="protein sequence ID" value="AHI52417.1"/>
    <property type="molecule type" value="Genomic_DNA"/>
</dbReference>
<evidence type="ECO:0000313" key="9">
    <source>
        <dbReference type="Proteomes" id="UP000019267"/>
    </source>
</evidence>
<keyword evidence="2" id="KW-0436">Ligase</keyword>
<dbReference type="HOGENOM" id="CLU_015869_1_1_14"/>
<dbReference type="InterPro" id="IPR036565">
    <property type="entry name" value="Mur-like_cat_sf"/>
</dbReference>
<evidence type="ECO:0000313" key="8">
    <source>
        <dbReference type="EMBL" id="AHI52417.1"/>
    </source>
</evidence>
<dbReference type="Proteomes" id="UP000019267">
    <property type="component" value="Chromosome"/>
</dbReference>
<organism evidence="8 9">
    <name type="scientific">Spiroplasma culicicola AES-1</name>
    <dbReference type="NCBI Taxonomy" id="1276246"/>
    <lineage>
        <taxon>Bacteria</taxon>
        <taxon>Bacillati</taxon>
        <taxon>Mycoplasmatota</taxon>
        <taxon>Mollicutes</taxon>
        <taxon>Entomoplasmatales</taxon>
        <taxon>Spiroplasmataceae</taxon>
        <taxon>Spiroplasma</taxon>
    </lineage>
</organism>
<dbReference type="OrthoDB" id="9809356at2"/>
<dbReference type="PATRIC" id="fig|1276246.3.peg.74"/>
<evidence type="ECO:0000256" key="3">
    <source>
        <dbReference type="ARBA" id="ARBA00022723"/>
    </source>
</evidence>
<evidence type="ECO:0000256" key="1">
    <source>
        <dbReference type="ARBA" id="ARBA00008276"/>
    </source>
</evidence>
<evidence type="ECO:0000259" key="7">
    <source>
        <dbReference type="Pfam" id="PF08245"/>
    </source>
</evidence>
<dbReference type="eggNOG" id="COG0285">
    <property type="taxonomic scope" value="Bacteria"/>
</dbReference>
<dbReference type="GO" id="GO:0005737">
    <property type="term" value="C:cytoplasm"/>
    <property type="evidence" value="ECO:0007669"/>
    <property type="project" value="TreeGrafter"/>
</dbReference>